<name>A0A4D4JH11_9PSEU</name>
<dbReference type="EMBL" id="BJFL01000036">
    <property type="protein sequence ID" value="GDY33193.1"/>
    <property type="molecule type" value="Genomic_DNA"/>
</dbReference>
<sequence>MTGGQLVAAAGERFGAFFSVTRSQVYRELPALAEAGLLRLGKQGPRSSQQYVLTAAGKKAFKAWLTSEPGPDHLRSPLILRLMHANTLTPKQRANLVQLARERYQGDQEAARAAMKAAEDPYSRAVAEFGLGYARAVLKLLDAIPTG</sequence>
<proteinExistence type="predicted"/>
<accession>A0A4D4JH11</accession>
<dbReference type="Proteomes" id="UP000298860">
    <property type="component" value="Unassembled WGS sequence"/>
</dbReference>
<evidence type="ECO:0000313" key="2">
    <source>
        <dbReference type="Proteomes" id="UP000298860"/>
    </source>
</evidence>
<gene>
    <name evidence="1" type="ORF">GTS_48260</name>
</gene>
<dbReference type="InterPro" id="IPR036390">
    <property type="entry name" value="WH_DNA-bd_sf"/>
</dbReference>
<evidence type="ECO:0000313" key="1">
    <source>
        <dbReference type="EMBL" id="GDY33193.1"/>
    </source>
</evidence>
<keyword evidence="2" id="KW-1185">Reference proteome</keyword>
<dbReference type="AlphaFoldDB" id="A0A4D4JH11"/>
<dbReference type="InterPro" id="IPR036388">
    <property type="entry name" value="WH-like_DNA-bd_sf"/>
</dbReference>
<dbReference type="SUPFAM" id="SSF46785">
    <property type="entry name" value="Winged helix' DNA-binding domain"/>
    <property type="match status" value="1"/>
</dbReference>
<protein>
    <submittedName>
        <fullName evidence="1">PadR family transcriptional regulator</fullName>
    </submittedName>
</protein>
<dbReference type="Gene3D" id="1.10.10.10">
    <property type="entry name" value="Winged helix-like DNA-binding domain superfamily/Winged helix DNA-binding domain"/>
    <property type="match status" value="1"/>
</dbReference>
<reference evidence="2" key="1">
    <citation type="submission" date="2019-04" db="EMBL/GenBank/DDBJ databases">
        <title>Draft genome sequence of Pseudonocardiaceae bacterium SL3-2-4.</title>
        <authorList>
            <person name="Ningsih F."/>
            <person name="Yokota A."/>
            <person name="Sakai Y."/>
            <person name="Nanatani K."/>
            <person name="Yabe S."/>
            <person name="Oetari A."/>
            <person name="Sjamsuridzal W."/>
        </authorList>
    </citation>
    <scope>NUCLEOTIDE SEQUENCE [LARGE SCALE GENOMIC DNA]</scope>
    <source>
        <strain evidence="2">SL3-2-4</strain>
    </source>
</reference>
<comment type="caution">
    <text evidence="1">The sequence shown here is derived from an EMBL/GenBank/DDBJ whole genome shotgun (WGS) entry which is preliminary data.</text>
</comment>
<organism evidence="1 2">
    <name type="scientific">Gandjariella thermophila</name>
    <dbReference type="NCBI Taxonomy" id="1931992"/>
    <lineage>
        <taxon>Bacteria</taxon>
        <taxon>Bacillati</taxon>
        <taxon>Actinomycetota</taxon>
        <taxon>Actinomycetes</taxon>
        <taxon>Pseudonocardiales</taxon>
        <taxon>Pseudonocardiaceae</taxon>
        <taxon>Gandjariella</taxon>
    </lineage>
</organism>